<dbReference type="HOGENOM" id="CLU_2422141_0_0_9"/>
<reference evidence="3" key="1">
    <citation type="submission" date="2011-11" db="EMBL/GenBank/DDBJ databases">
        <title>Complete sequence of Desulfosporosinus orientis DSM 765.</title>
        <authorList>
            <person name="Lucas S."/>
            <person name="Han J."/>
            <person name="Lapidus A."/>
            <person name="Cheng J.-F."/>
            <person name="Goodwin L."/>
            <person name="Pitluck S."/>
            <person name="Peters L."/>
            <person name="Ovchinnikova G."/>
            <person name="Teshima H."/>
            <person name="Detter J.C."/>
            <person name="Han C."/>
            <person name="Tapia R."/>
            <person name="Land M."/>
            <person name="Hauser L."/>
            <person name="Kyrpides N."/>
            <person name="Ivanova N."/>
            <person name="Pagani I."/>
            <person name="Pester M."/>
            <person name="Spring S."/>
            <person name="Ollivier B."/>
            <person name="Rattei T."/>
            <person name="Klenk H.-P."/>
            <person name="Wagner M."/>
            <person name="Loy A."/>
            <person name="Woyke T."/>
        </authorList>
    </citation>
    <scope>NUCLEOTIDE SEQUENCE [LARGE SCALE GENOMIC DNA]</scope>
    <source>
        <strain evidence="3">ATCC 19365 / DSM 765 / NCIMB 8382 / VKM B-1628</strain>
    </source>
</reference>
<dbReference type="PATRIC" id="fig|768706.3.peg.1603"/>
<organism evidence="2 3">
    <name type="scientific">Desulfosporosinus orientis (strain ATCC 19365 / DSM 765 / NCIMB 8382 / VKM B-1628 / Singapore I)</name>
    <name type="common">Desulfotomaculum orientis</name>
    <dbReference type="NCBI Taxonomy" id="768706"/>
    <lineage>
        <taxon>Bacteria</taxon>
        <taxon>Bacillati</taxon>
        <taxon>Bacillota</taxon>
        <taxon>Clostridia</taxon>
        <taxon>Eubacteriales</taxon>
        <taxon>Desulfitobacteriaceae</taxon>
        <taxon>Desulfosporosinus</taxon>
    </lineage>
</organism>
<dbReference type="Proteomes" id="UP000006346">
    <property type="component" value="Chromosome"/>
</dbReference>
<evidence type="ECO:0000313" key="3">
    <source>
        <dbReference type="Proteomes" id="UP000006346"/>
    </source>
</evidence>
<dbReference type="KEGG" id="dor:Desor_1615"/>
<keyword evidence="3" id="KW-1185">Reference proteome</keyword>
<dbReference type="AlphaFoldDB" id="G7WET1"/>
<keyword evidence="1" id="KW-0472">Membrane</keyword>
<feature type="transmembrane region" description="Helical" evidence="1">
    <location>
        <begin position="16"/>
        <end position="37"/>
    </location>
</feature>
<proteinExistence type="predicted"/>
<accession>G7WET1</accession>
<sequence length="91" mass="10082">MEFDRKTINKLYRQDTGLVITFILFVWAVLVFVLMNVSSLALTEITRDVALGAGIVAGIFVTSALVAVLVHLKKNCHALYSEELRNTSIKA</sequence>
<protein>
    <submittedName>
        <fullName evidence="2">Uncharacterized protein</fullName>
    </submittedName>
</protein>
<reference evidence="2 3" key="2">
    <citation type="journal article" date="2012" name="J. Bacteriol.">
        <title>Complete genome sequences of Desulfosporosinus orientis DSM765T, Desulfosporosinus youngiae DSM17734T, Desulfosporosinus meridiei DSM13257T, and Desulfosporosinus acidiphilus DSM22704T.</title>
        <authorList>
            <person name="Pester M."/>
            <person name="Brambilla E."/>
            <person name="Alazard D."/>
            <person name="Rattei T."/>
            <person name="Weinmaier T."/>
            <person name="Han J."/>
            <person name="Lucas S."/>
            <person name="Lapidus A."/>
            <person name="Cheng J.F."/>
            <person name="Goodwin L."/>
            <person name="Pitluck S."/>
            <person name="Peters L."/>
            <person name="Ovchinnikova G."/>
            <person name="Teshima H."/>
            <person name="Detter J.C."/>
            <person name="Han C.S."/>
            <person name="Tapia R."/>
            <person name="Land M.L."/>
            <person name="Hauser L."/>
            <person name="Kyrpides N.C."/>
            <person name="Ivanova N.N."/>
            <person name="Pagani I."/>
            <person name="Huntmann M."/>
            <person name="Wei C.L."/>
            <person name="Davenport K.W."/>
            <person name="Daligault H."/>
            <person name="Chain P.S."/>
            <person name="Chen A."/>
            <person name="Mavromatis K."/>
            <person name="Markowitz V."/>
            <person name="Szeto E."/>
            <person name="Mikhailova N."/>
            <person name="Pati A."/>
            <person name="Wagner M."/>
            <person name="Woyke T."/>
            <person name="Ollivier B."/>
            <person name="Klenk H.P."/>
            <person name="Spring S."/>
            <person name="Loy A."/>
        </authorList>
    </citation>
    <scope>NUCLEOTIDE SEQUENCE [LARGE SCALE GENOMIC DNA]</scope>
    <source>
        <strain evidence="3">ATCC 19365 / DSM 765 / NCIMB 8382 / VKM B-1628</strain>
    </source>
</reference>
<keyword evidence="1" id="KW-0812">Transmembrane</keyword>
<evidence type="ECO:0000313" key="2">
    <source>
        <dbReference type="EMBL" id="AET67260.1"/>
    </source>
</evidence>
<evidence type="ECO:0000256" key="1">
    <source>
        <dbReference type="SAM" id="Phobius"/>
    </source>
</evidence>
<dbReference type="STRING" id="768706.Desor_1615"/>
<dbReference type="EMBL" id="CP003108">
    <property type="protein sequence ID" value="AET67260.1"/>
    <property type="molecule type" value="Genomic_DNA"/>
</dbReference>
<gene>
    <name evidence="2" type="ordered locus">Desor_1615</name>
</gene>
<name>G7WET1_DESOD</name>
<feature type="transmembrane region" description="Helical" evidence="1">
    <location>
        <begin position="49"/>
        <end position="72"/>
    </location>
</feature>
<keyword evidence="1" id="KW-1133">Transmembrane helix</keyword>